<dbReference type="Proteomes" id="UP001239445">
    <property type="component" value="Unassembled WGS sequence"/>
</dbReference>
<organism evidence="3 4">
    <name type="scientific">Echria macrotheca</name>
    <dbReference type="NCBI Taxonomy" id="438768"/>
    <lineage>
        <taxon>Eukaryota</taxon>
        <taxon>Fungi</taxon>
        <taxon>Dikarya</taxon>
        <taxon>Ascomycota</taxon>
        <taxon>Pezizomycotina</taxon>
        <taxon>Sordariomycetes</taxon>
        <taxon>Sordariomycetidae</taxon>
        <taxon>Sordariales</taxon>
        <taxon>Schizotheciaceae</taxon>
        <taxon>Echria</taxon>
    </lineage>
</organism>
<feature type="compositionally biased region" description="Gly residues" evidence="1">
    <location>
        <begin position="297"/>
        <end position="309"/>
    </location>
</feature>
<keyword evidence="2" id="KW-0732">Signal</keyword>
<dbReference type="EMBL" id="MU839844">
    <property type="protein sequence ID" value="KAK1750898.1"/>
    <property type="molecule type" value="Genomic_DNA"/>
</dbReference>
<comment type="caution">
    <text evidence="3">The sequence shown here is derived from an EMBL/GenBank/DDBJ whole genome shotgun (WGS) entry which is preliminary data.</text>
</comment>
<feature type="signal peptide" evidence="2">
    <location>
        <begin position="1"/>
        <end position="20"/>
    </location>
</feature>
<feature type="region of interest" description="Disordered" evidence="1">
    <location>
        <begin position="257"/>
        <end position="323"/>
    </location>
</feature>
<accession>A0AAJ0F510</accession>
<keyword evidence="4" id="KW-1185">Reference proteome</keyword>
<evidence type="ECO:0000256" key="2">
    <source>
        <dbReference type="SAM" id="SignalP"/>
    </source>
</evidence>
<feature type="compositionally biased region" description="Polar residues" evidence="1">
    <location>
        <begin position="259"/>
        <end position="271"/>
    </location>
</feature>
<feature type="compositionally biased region" description="Low complexity" evidence="1">
    <location>
        <begin position="310"/>
        <end position="321"/>
    </location>
</feature>
<sequence>MPSLCPPLLGLLALSWLCLASEITKPDRLEARQTTSEPCGHEATCTVSGDVGRYHWRQIRASGTFTAFTIVTVINTVSNTTRTSTVLADTPGNFQPPQTNSEGKRIQTLTYNANGKTTSTVVTFPTLFFDWPNQYAVSGEYVLTTNGKPSCVNFGTTASTVVPISGDPQPGPPRNTESIFDMGADVLGWGYTLEYNGQQGAADLVALIDLLPDNSGLPHSVVKSCLVTVYSPANNKFDGAWLAVGASSVSYVGDDDHVTSTTAGPQRSPGPTTKGVVSDASPKVTGAPGSPATGSSSSGGSGSEPGSGSGSSSDSGPQTSAIKTSDGHRLFWRSGAVSLSFLLIPLLIW</sequence>
<evidence type="ECO:0000256" key="1">
    <source>
        <dbReference type="SAM" id="MobiDB-lite"/>
    </source>
</evidence>
<dbReference type="AlphaFoldDB" id="A0AAJ0F510"/>
<proteinExistence type="predicted"/>
<evidence type="ECO:0000313" key="4">
    <source>
        <dbReference type="Proteomes" id="UP001239445"/>
    </source>
</evidence>
<reference evidence="3" key="1">
    <citation type="submission" date="2023-06" db="EMBL/GenBank/DDBJ databases">
        <title>Genome-scale phylogeny and comparative genomics of the fungal order Sordariales.</title>
        <authorList>
            <consortium name="Lawrence Berkeley National Laboratory"/>
            <person name="Hensen N."/>
            <person name="Bonometti L."/>
            <person name="Westerberg I."/>
            <person name="Brannstrom I.O."/>
            <person name="Guillou S."/>
            <person name="Cros-Aarteil S."/>
            <person name="Calhoun S."/>
            <person name="Haridas S."/>
            <person name="Kuo A."/>
            <person name="Mondo S."/>
            <person name="Pangilinan J."/>
            <person name="Riley R."/>
            <person name="Labutti K."/>
            <person name="Andreopoulos B."/>
            <person name="Lipzen A."/>
            <person name="Chen C."/>
            <person name="Yanf M."/>
            <person name="Daum C."/>
            <person name="Ng V."/>
            <person name="Clum A."/>
            <person name="Steindorff A."/>
            <person name="Ohm R."/>
            <person name="Martin F."/>
            <person name="Silar P."/>
            <person name="Natvig D."/>
            <person name="Lalanne C."/>
            <person name="Gautier V."/>
            <person name="Ament-Velasquez S.L."/>
            <person name="Kruys A."/>
            <person name="Hutchinson M.I."/>
            <person name="Powell A.J."/>
            <person name="Barry K."/>
            <person name="Miller A.N."/>
            <person name="Grigoriev I.V."/>
            <person name="Debuchy R."/>
            <person name="Gladieux P."/>
            <person name="Thoren M.H."/>
            <person name="Johannesson H."/>
        </authorList>
    </citation>
    <scope>NUCLEOTIDE SEQUENCE</scope>
    <source>
        <strain evidence="3">PSN4</strain>
    </source>
</reference>
<evidence type="ECO:0000313" key="3">
    <source>
        <dbReference type="EMBL" id="KAK1750898.1"/>
    </source>
</evidence>
<name>A0AAJ0F510_9PEZI</name>
<feature type="compositionally biased region" description="Low complexity" evidence="1">
    <location>
        <begin position="285"/>
        <end position="296"/>
    </location>
</feature>
<protein>
    <submittedName>
        <fullName evidence="3">Uncharacterized protein</fullName>
    </submittedName>
</protein>
<gene>
    <name evidence="3" type="ORF">QBC47DRAFT_88805</name>
</gene>
<feature type="chain" id="PRO_5042616093" evidence="2">
    <location>
        <begin position="21"/>
        <end position="349"/>
    </location>
</feature>